<reference evidence="12" key="1">
    <citation type="submission" date="2021-02" db="EMBL/GenBank/DDBJ databases">
        <title>The CRISPR/cas machinery reduction and long-range gene transfer in the hot spring cyanobacterium Synechococcus.</title>
        <authorList>
            <person name="Dvorak P."/>
            <person name="Jahodarova E."/>
            <person name="Hasler P."/>
            <person name="Poulickova A."/>
        </authorList>
    </citation>
    <scope>NUCLEOTIDE SEQUENCE</scope>
    <source>
        <strain evidence="12">Rupite</strain>
    </source>
</reference>
<dbReference type="SMART" id="SM00756">
    <property type="entry name" value="VKc"/>
    <property type="match status" value="1"/>
</dbReference>
<keyword evidence="5 10" id="KW-1133">Transmembrane helix</keyword>
<organism evidence="12 13">
    <name type="scientific">Thermostichus vulcanus str. 'Rupite'</name>
    <dbReference type="NCBI Taxonomy" id="2813851"/>
    <lineage>
        <taxon>Bacteria</taxon>
        <taxon>Bacillati</taxon>
        <taxon>Cyanobacteriota</taxon>
        <taxon>Cyanophyceae</taxon>
        <taxon>Thermostichales</taxon>
        <taxon>Thermostichaceae</taxon>
        <taxon>Thermostichus</taxon>
    </lineage>
</organism>
<keyword evidence="8" id="KW-1015">Disulfide bond</keyword>
<comment type="similarity">
    <text evidence="2">Belongs to the VKOR family.</text>
</comment>
<evidence type="ECO:0000256" key="7">
    <source>
        <dbReference type="ARBA" id="ARBA00023136"/>
    </source>
</evidence>
<evidence type="ECO:0000259" key="11">
    <source>
        <dbReference type="SMART" id="SM00756"/>
    </source>
</evidence>
<evidence type="ECO:0000256" key="9">
    <source>
        <dbReference type="ARBA" id="ARBA00023284"/>
    </source>
</evidence>
<dbReference type="Proteomes" id="UP000830835">
    <property type="component" value="Unassembled WGS sequence"/>
</dbReference>
<feature type="transmembrane region" description="Helical" evidence="10">
    <location>
        <begin position="65"/>
        <end position="87"/>
    </location>
</feature>
<dbReference type="InterPro" id="IPR044698">
    <property type="entry name" value="VKOR/LTO1"/>
</dbReference>
<evidence type="ECO:0000256" key="6">
    <source>
        <dbReference type="ARBA" id="ARBA00023002"/>
    </source>
</evidence>
<feature type="domain" description="Vitamin K epoxide reductase" evidence="11">
    <location>
        <begin position="14"/>
        <end position="148"/>
    </location>
</feature>
<gene>
    <name evidence="12" type="ORF">JX360_16855</name>
</gene>
<name>A0ABT0CGP5_THEVL</name>
<dbReference type="CDD" id="cd12916">
    <property type="entry name" value="VKOR_1"/>
    <property type="match status" value="1"/>
</dbReference>
<feature type="transmembrane region" description="Helical" evidence="10">
    <location>
        <begin position="20"/>
        <end position="37"/>
    </location>
</feature>
<feature type="transmembrane region" description="Helical" evidence="10">
    <location>
        <begin position="99"/>
        <end position="121"/>
    </location>
</feature>
<protein>
    <submittedName>
        <fullName evidence="12">Vitamin K epoxide reductase family protein</fullName>
    </submittedName>
</protein>
<dbReference type="Gene3D" id="1.20.1440.130">
    <property type="entry name" value="VKOR domain"/>
    <property type="match status" value="1"/>
</dbReference>
<dbReference type="SUPFAM" id="SSF52833">
    <property type="entry name" value="Thioredoxin-like"/>
    <property type="match status" value="1"/>
</dbReference>
<comment type="subcellular location">
    <subcellularLocation>
        <location evidence="1">Membrane</location>
        <topology evidence="1">Multi-pass membrane protein</topology>
    </subcellularLocation>
</comment>
<dbReference type="InterPro" id="IPR012932">
    <property type="entry name" value="VKOR"/>
</dbReference>
<dbReference type="PANTHER" id="PTHR34573">
    <property type="entry name" value="VKC DOMAIN-CONTAINING PROTEIN"/>
    <property type="match status" value="1"/>
</dbReference>
<keyword evidence="7 10" id="KW-0472">Membrane</keyword>
<dbReference type="InterPro" id="IPR036249">
    <property type="entry name" value="Thioredoxin-like_sf"/>
</dbReference>
<dbReference type="PANTHER" id="PTHR34573:SF1">
    <property type="entry name" value="VITAMIN K EPOXIDE REDUCTASE DOMAIN-CONTAINING PROTEIN"/>
    <property type="match status" value="1"/>
</dbReference>
<evidence type="ECO:0000313" key="12">
    <source>
        <dbReference type="EMBL" id="MCJ2544555.1"/>
    </source>
</evidence>
<feature type="transmembrane region" description="Helical" evidence="10">
    <location>
        <begin position="159"/>
        <end position="177"/>
    </location>
</feature>
<dbReference type="Gene3D" id="3.40.30.10">
    <property type="entry name" value="Glutaredoxin"/>
    <property type="match status" value="1"/>
</dbReference>
<dbReference type="InterPro" id="IPR038354">
    <property type="entry name" value="VKOR_sf"/>
</dbReference>
<comment type="caution">
    <text evidence="12">The sequence shown here is derived from an EMBL/GenBank/DDBJ whole genome shotgun (WGS) entry which is preliminary data.</text>
</comment>
<proteinExistence type="inferred from homology"/>
<evidence type="ECO:0000256" key="2">
    <source>
        <dbReference type="ARBA" id="ARBA00006214"/>
    </source>
</evidence>
<dbReference type="EMBL" id="JAFIRA010000078">
    <property type="protein sequence ID" value="MCJ2544555.1"/>
    <property type="molecule type" value="Genomic_DNA"/>
</dbReference>
<evidence type="ECO:0000256" key="5">
    <source>
        <dbReference type="ARBA" id="ARBA00022989"/>
    </source>
</evidence>
<sequence>MAYYLKTQEEPWLHRHSRTILAILAGLGSLLTAYLTFSKLTEQPAAFCTGDGGCDLVLSSRWAEFLGIPTAAVGLLGFLAVLGLALIPDGIPLVKQWRWPALFGLVSAMTAFEMYMLYLMVAVLRQFCMYCSAAIVLVAGLWLVTVFGHRWLDWGKMGFGYILVSVLTLIVTIGVYANQVPPPSPFAVGLATHLRETGGTMYGAYWCPHCQDQKDLFGAAFAEVPYVECSPNGPGTPQAQECTEAGVTSYPTWVINGRTYTGVRSLESLAVASGYQFNPRE</sequence>
<evidence type="ECO:0000256" key="4">
    <source>
        <dbReference type="ARBA" id="ARBA00022719"/>
    </source>
</evidence>
<keyword evidence="3 10" id="KW-0812">Transmembrane</keyword>
<keyword evidence="13" id="KW-1185">Reference proteome</keyword>
<keyword evidence="4" id="KW-0874">Quinone</keyword>
<evidence type="ECO:0000256" key="1">
    <source>
        <dbReference type="ARBA" id="ARBA00004141"/>
    </source>
</evidence>
<dbReference type="RefSeq" id="WP_244353246.1">
    <property type="nucleotide sequence ID" value="NZ_JAFIRA010000078.1"/>
</dbReference>
<evidence type="ECO:0000313" key="13">
    <source>
        <dbReference type="Proteomes" id="UP000830835"/>
    </source>
</evidence>
<accession>A0ABT0CGP5</accession>
<evidence type="ECO:0000256" key="8">
    <source>
        <dbReference type="ARBA" id="ARBA00023157"/>
    </source>
</evidence>
<evidence type="ECO:0000256" key="10">
    <source>
        <dbReference type="SAM" id="Phobius"/>
    </source>
</evidence>
<feature type="transmembrane region" description="Helical" evidence="10">
    <location>
        <begin position="127"/>
        <end position="147"/>
    </location>
</feature>
<dbReference type="Pfam" id="PF07884">
    <property type="entry name" value="VKOR"/>
    <property type="match status" value="1"/>
</dbReference>
<evidence type="ECO:0000256" key="3">
    <source>
        <dbReference type="ARBA" id="ARBA00022692"/>
    </source>
</evidence>
<keyword evidence="9" id="KW-0676">Redox-active center</keyword>
<keyword evidence="6" id="KW-0560">Oxidoreductase</keyword>